<accession>A0A2S5TJ40</accession>
<dbReference type="PANTHER" id="PTHR33973:SF4">
    <property type="entry name" value="OS07G0153300 PROTEIN"/>
    <property type="match status" value="1"/>
</dbReference>
<dbReference type="AlphaFoldDB" id="A0A2S5TJ40"/>
<dbReference type="RefSeq" id="WP_104229229.1">
    <property type="nucleotide sequence ID" value="NZ_PSNW01000002.1"/>
</dbReference>
<dbReference type="PANTHER" id="PTHR33973">
    <property type="entry name" value="OS07G0153300 PROTEIN"/>
    <property type="match status" value="1"/>
</dbReference>
<dbReference type="OrthoDB" id="9778801at2"/>
<gene>
    <name evidence="1" type="ORF">C3942_04825</name>
</gene>
<keyword evidence="2" id="KW-1185">Reference proteome</keyword>
<sequence length="254" mass="29394">MEADQAGWLYPARVMHRRRVAPLYRFVYRVFYLLVDIDRLGELQGRLRFFSFERFNLLSLRTRDYGDGRGLRPWAEDLLRRRGIELEGGRIRLLTLPRVLGWAFNPISLWYCEHRDGSLRAVIAEVRNTFGEKHCYLLASGGAPMPYGQVHDKDKCFHVSPFLDRAGRYRFELGEPGERLRVAIRESRDGAPVMDATLAAERRALSDAALLQQVLRMPWMAVKVMAGIHWEALKLWLRGAGYRPKPAQLPQDLS</sequence>
<evidence type="ECO:0000313" key="2">
    <source>
        <dbReference type="Proteomes" id="UP000238220"/>
    </source>
</evidence>
<reference evidence="1 2" key="1">
    <citation type="submission" date="2018-02" db="EMBL/GenBank/DDBJ databases">
        <title>Genome sequencing of Solimonas sp. HR-BB.</title>
        <authorList>
            <person name="Lee Y."/>
            <person name="Jeon C.O."/>
        </authorList>
    </citation>
    <scope>NUCLEOTIDE SEQUENCE [LARGE SCALE GENOMIC DNA]</scope>
    <source>
        <strain evidence="1 2">HR-BB</strain>
    </source>
</reference>
<comment type="caution">
    <text evidence="1">The sequence shown here is derived from an EMBL/GenBank/DDBJ whole genome shotgun (WGS) entry which is preliminary data.</text>
</comment>
<dbReference type="Pfam" id="PF07103">
    <property type="entry name" value="DUF1365"/>
    <property type="match status" value="1"/>
</dbReference>
<protein>
    <submittedName>
        <fullName evidence="1">DUF1365 domain-containing protein</fullName>
    </submittedName>
</protein>
<dbReference type="EMBL" id="PSNW01000002">
    <property type="protein sequence ID" value="PPE75003.1"/>
    <property type="molecule type" value="Genomic_DNA"/>
</dbReference>
<dbReference type="InterPro" id="IPR010775">
    <property type="entry name" value="DUF1365"/>
</dbReference>
<organism evidence="1 2">
    <name type="scientific">Solimonas fluminis</name>
    <dbReference type="NCBI Taxonomy" id="2086571"/>
    <lineage>
        <taxon>Bacteria</taxon>
        <taxon>Pseudomonadati</taxon>
        <taxon>Pseudomonadota</taxon>
        <taxon>Gammaproteobacteria</taxon>
        <taxon>Nevskiales</taxon>
        <taxon>Nevskiaceae</taxon>
        <taxon>Solimonas</taxon>
    </lineage>
</organism>
<evidence type="ECO:0000313" key="1">
    <source>
        <dbReference type="EMBL" id="PPE75003.1"/>
    </source>
</evidence>
<name>A0A2S5TJ40_9GAMM</name>
<proteinExistence type="predicted"/>
<dbReference type="Proteomes" id="UP000238220">
    <property type="component" value="Unassembled WGS sequence"/>
</dbReference>